<sequence length="110" mass="12815">MRHIVGGWQWQWQQQRQRLADTHIRVTLLAIVPLILLRLDSASLDELIALWRHLVVWQNSDVWQKFSSSLYKRSPWSEVGSLTEREPLTITPFHAEAFPWSGTSGLRGPE</sequence>
<accession>A0ABD0UC50</accession>
<keyword evidence="2" id="KW-1185">Reference proteome</keyword>
<reference evidence="1 2" key="1">
    <citation type="journal article" date="2024" name="Plant Biotechnol. J.">
        <title>Dendrobium thyrsiflorum genome and its molecular insights into genes involved in important horticultural traits.</title>
        <authorList>
            <person name="Chen B."/>
            <person name="Wang J.Y."/>
            <person name="Zheng P.J."/>
            <person name="Li K.L."/>
            <person name="Liang Y.M."/>
            <person name="Chen X.F."/>
            <person name="Zhang C."/>
            <person name="Zhao X."/>
            <person name="He X."/>
            <person name="Zhang G.Q."/>
            <person name="Liu Z.J."/>
            <person name="Xu Q."/>
        </authorList>
    </citation>
    <scope>NUCLEOTIDE SEQUENCE [LARGE SCALE GENOMIC DNA]</scope>
    <source>
        <strain evidence="1">GZMU011</strain>
    </source>
</reference>
<proteinExistence type="predicted"/>
<dbReference type="Proteomes" id="UP001552299">
    <property type="component" value="Unassembled WGS sequence"/>
</dbReference>
<protein>
    <submittedName>
        <fullName evidence="1">Uncharacterized protein</fullName>
    </submittedName>
</protein>
<organism evidence="1 2">
    <name type="scientific">Dendrobium thyrsiflorum</name>
    <name type="common">Pinecone-like raceme dendrobium</name>
    <name type="synonym">Orchid</name>
    <dbReference type="NCBI Taxonomy" id="117978"/>
    <lineage>
        <taxon>Eukaryota</taxon>
        <taxon>Viridiplantae</taxon>
        <taxon>Streptophyta</taxon>
        <taxon>Embryophyta</taxon>
        <taxon>Tracheophyta</taxon>
        <taxon>Spermatophyta</taxon>
        <taxon>Magnoliopsida</taxon>
        <taxon>Liliopsida</taxon>
        <taxon>Asparagales</taxon>
        <taxon>Orchidaceae</taxon>
        <taxon>Epidendroideae</taxon>
        <taxon>Malaxideae</taxon>
        <taxon>Dendrobiinae</taxon>
        <taxon>Dendrobium</taxon>
    </lineage>
</organism>
<name>A0ABD0UC50_DENTH</name>
<comment type="caution">
    <text evidence="1">The sequence shown here is derived from an EMBL/GenBank/DDBJ whole genome shotgun (WGS) entry which is preliminary data.</text>
</comment>
<evidence type="ECO:0000313" key="2">
    <source>
        <dbReference type="Proteomes" id="UP001552299"/>
    </source>
</evidence>
<dbReference type="EMBL" id="JANQDX010000016">
    <property type="protein sequence ID" value="KAL0910337.1"/>
    <property type="molecule type" value="Genomic_DNA"/>
</dbReference>
<gene>
    <name evidence="1" type="ORF">M5K25_021310</name>
</gene>
<evidence type="ECO:0000313" key="1">
    <source>
        <dbReference type="EMBL" id="KAL0910337.1"/>
    </source>
</evidence>
<dbReference type="AlphaFoldDB" id="A0ABD0UC50"/>